<name>A0A7W8IPE1_9BACL</name>
<feature type="transmembrane region" description="Helical" evidence="1">
    <location>
        <begin position="28"/>
        <end position="46"/>
    </location>
</feature>
<dbReference type="Pfam" id="PF04020">
    <property type="entry name" value="Phage_holin_4_2"/>
    <property type="match status" value="1"/>
</dbReference>
<keyword evidence="1" id="KW-0472">Membrane</keyword>
<gene>
    <name evidence="2" type="ORF">HNQ34_001384</name>
</gene>
<proteinExistence type="predicted"/>
<dbReference type="AlphaFoldDB" id="A0A7W8IPE1"/>
<keyword evidence="1" id="KW-0812">Transmembrane</keyword>
<reference evidence="2 3" key="1">
    <citation type="submission" date="2020-08" db="EMBL/GenBank/DDBJ databases">
        <title>Genomic Encyclopedia of Type Strains, Phase IV (KMG-IV): sequencing the most valuable type-strain genomes for metagenomic binning, comparative biology and taxonomic classification.</title>
        <authorList>
            <person name="Goeker M."/>
        </authorList>
    </citation>
    <scope>NUCLEOTIDE SEQUENCE [LARGE SCALE GENOMIC DNA]</scope>
    <source>
        <strain evidence="2 3">DSM 16325</strain>
    </source>
</reference>
<organism evidence="2 3">
    <name type="scientific">Anoxybacteroides tepidamans</name>
    <dbReference type="NCBI Taxonomy" id="265948"/>
    <lineage>
        <taxon>Bacteria</taxon>
        <taxon>Bacillati</taxon>
        <taxon>Bacillota</taxon>
        <taxon>Bacilli</taxon>
        <taxon>Bacillales</taxon>
        <taxon>Anoxybacillaceae</taxon>
        <taxon>Anoxybacteroides</taxon>
    </lineage>
</organism>
<keyword evidence="3" id="KW-1185">Reference proteome</keyword>
<evidence type="ECO:0000313" key="3">
    <source>
        <dbReference type="Proteomes" id="UP000520011"/>
    </source>
</evidence>
<accession>A0A7W8IPE1</accession>
<feature type="transmembrane region" description="Helical" evidence="1">
    <location>
        <begin position="58"/>
        <end position="81"/>
    </location>
</feature>
<protein>
    <submittedName>
        <fullName evidence="2">Putative membrane protein</fullName>
    </submittedName>
</protein>
<dbReference type="PANTHER" id="PTHR37309:SF1">
    <property type="entry name" value="SLR0284 PROTEIN"/>
    <property type="match status" value="1"/>
</dbReference>
<dbReference type="InterPro" id="IPR007165">
    <property type="entry name" value="Phage_holin_4_2"/>
</dbReference>
<evidence type="ECO:0000313" key="2">
    <source>
        <dbReference type="EMBL" id="MBB5324291.1"/>
    </source>
</evidence>
<sequence>MRWVASIVVNAVLLLALAGYFDSIHLSGIGAALFASLLLSLLNTFVKPIVILMTLPVTVLTFGLFLFVINAFTLLMTSWLMGEAFTIDGFGAALLASLVLSFFHLVIEAIRNNE</sequence>
<evidence type="ECO:0000256" key="1">
    <source>
        <dbReference type="SAM" id="Phobius"/>
    </source>
</evidence>
<feature type="transmembrane region" description="Helical" evidence="1">
    <location>
        <begin position="87"/>
        <end position="107"/>
    </location>
</feature>
<dbReference type="EMBL" id="JACHEP010000005">
    <property type="protein sequence ID" value="MBB5324291.1"/>
    <property type="molecule type" value="Genomic_DNA"/>
</dbReference>
<dbReference type="RefSeq" id="WP_183252900.1">
    <property type="nucleotide sequence ID" value="NZ_JACHEP010000005.1"/>
</dbReference>
<keyword evidence="1" id="KW-1133">Transmembrane helix</keyword>
<dbReference type="Proteomes" id="UP000520011">
    <property type="component" value="Unassembled WGS sequence"/>
</dbReference>
<comment type="caution">
    <text evidence="2">The sequence shown here is derived from an EMBL/GenBank/DDBJ whole genome shotgun (WGS) entry which is preliminary data.</text>
</comment>
<dbReference type="PANTHER" id="PTHR37309">
    <property type="entry name" value="SLR0284 PROTEIN"/>
    <property type="match status" value="1"/>
</dbReference>